<comment type="similarity">
    <text evidence="8 9">Belongs to the TonB-dependent receptor family.</text>
</comment>
<keyword evidence="4 8" id="KW-0812">Transmembrane</keyword>
<dbReference type="InParanoid" id="A0A2G4YTD8"/>
<evidence type="ECO:0000313" key="13">
    <source>
        <dbReference type="EMBL" id="PHZ85563.1"/>
    </source>
</evidence>
<evidence type="ECO:0000256" key="9">
    <source>
        <dbReference type="RuleBase" id="RU003357"/>
    </source>
</evidence>
<dbReference type="EMBL" id="PDEM01000009">
    <property type="protein sequence ID" value="PHZ85563.1"/>
    <property type="molecule type" value="Genomic_DNA"/>
</dbReference>
<evidence type="ECO:0000256" key="10">
    <source>
        <dbReference type="SAM" id="SignalP"/>
    </source>
</evidence>
<evidence type="ECO:0000256" key="7">
    <source>
        <dbReference type="ARBA" id="ARBA00023237"/>
    </source>
</evidence>
<dbReference type="InterPro" id="IPR036942">
    <property type="entry name" value="Beta-barrel_TonB_sf"/>
</dbReference>
<feature type="signal peptide" evidence="10">
    <location>
        <begin position="1"/>
        <end position="34"/>
    </location>
</feature>
<evidence type="ECO:0000259" key="12">
    <source>
        <dbReference type="Pfam" id="PF07715"/>
    </source>
</evidence>
<dbReference type="InterPro" id="IPR012910">
    <property type="entry name" value="Plug_dom"/>
</dbReference>
<dbReference type="PANTHER" id="PTHR47234">
    <property type="match status" value="1"/>
</dbReference>
<evidence type="ECO:0000256" key="5">
    <source>
        <dbReference type="ARBA" id="ARBA00023077"/>
    </source>
</evidence>
<dbReference type="SUPFAM" id="SSF56935">
    <property type="entry name" value="Porins"/>
    <property type="match status" value="1"/>
</dbReference>
<protein>
    <submittedName>
        <fullName evidence="13">TonB-dependent receptor</fullName>
    </submittedName>
</protein>
<reference evidence="13 14" key="1">
    <citation type="submission" date="2017-10" db="EMBL/GenBank/DDBJ databases">
        <title>Frigbacter circumglobatus gen. nov. sp. nov., isolated from sediment cultured in situ.</title>
        <authorList>
            <person name="Zhao Z."/>
        </authorList>
    </citation>
    <scope>NUCLEOTIDE SEQUENCE [LARGE SCALE GENOMIC DNA]</scope>
    <source>
        <strain evidence="13 14">ZYL</strain>
    </source>
</reference>
<keyword evidence="3 8" id="KW-1134">Transmembrane beta strand</keyword>
<feature type="domain" description="TonB-dependent receptor plug" evidence="12">
    <location>
        <begin position="60"/>
        <end position="168"/>
    </location>
</feature>
<evidence type="ECO:0000256" key="4">
    <source>
        <dbReference type="ARBA" id="ARBA00022692"/>
    </source>
</evidence>
<evidence type="ECO:0000256" key="1">
    <source>
        <dbReference type="ARBA" id="ARBA00004571"/>
    </source>
</evidence>
<gene>
    <name evidence="13" type="ORF">CRD36_02390</name>
</gene>
<dbReference type="InterPro" id="IPR037066">
    <property type="entry name" value="Plug_dom_sf"/>
</dbReference>
<comment type="caution">
    <text evidence="13">The sequence shown here is derived from an EMBL/GenBank/DDBJ whole genome shotgun (WGS) entry which is preliminary data.</text>
</comment>
<dbReference type="Gene3D" id="2.170.130.10">
    <property type="entry name" value="TonB-dependent receptor, plug domain"/>
    <property type="match status" value="1"/>
</dbReference>
<organism evidence="13 14">
    <name type="scientific">Paremcibacter congregatus</name>
    <dbReference type="NCBI Taxonomy" id="2043170"/>
    <lineage>
        <taxon>Bacteria</taxon>
        <taxon>Pseudomonadati</taxon>
        <taxon>Pseudomonadota</taxon>
        <taxon>Alphaproteobacteria</taxon>
        <taxon>Emcibacterales</taxon>
        <taxon>Emcibacteraceae</taxon>
        <taxon>Paremcibacter</taxon>
    </lineage>
</organism>
<evidence type="ECO:0000256" key="6">
    <source>
        <dbReference type="ARBA" id="ARBA00023136"/>
    </source>
</evidence>
<keyword evidence="6 8" id="KW-0472">Membrane</keyword>
<dbReference type="OrthoDB" id="7051241at2"/>
<evidence type="ECO:0000259" key="11">
    <source>
        <dbReference type="Pfam" id="PF00593"/>
    </source>
</evidence>
<keyword evidence="7 8" id="KW-0998">Cell outer membrane</keyword>
<dbReference type="InterPro" id="IPR039426">
    <property type="entry name" value="TonB-dep_rcpt-like"/>
</dbReference>
<keyword evidence="13" id="KW-0675">Receptor</keyword>
<dbReference type="PANTHER" id="PTHR47234:SF2">
    <property type="entry name" value="TONB-DEPENDENT RECEPTOR"/>
    <property type="match status" value="1"/>
</dbReference>
<sequence>MNIHTSNFCAALLKYGASTLAISLTMTTASWGQAATGQDDITLEEIVVTGSRIQRQDLTANSPVAVLESETIKLTGTTNIEQFLRDIPQAVPGVGAQANNGNDGGATVDLRNLGEERTLVLVDGKRFVPFDNQGFVDLSMIPTSLIKRVEVVTGGASAVYGSDAIAGVVNFIMKDDFEGLELDAQYGISERGDGERKDFSITVGGSFADDRGHAVLSMGYTVADEVTQGDRKFSEFALAAADFSPGGSFTTPDGVIDGTFALVPDPGGDQAVSFDSNGNIVPFAGTFNFNPFNLLATPQEKWTATALATYQVTDNIEFYSRASFANNQVRTIIAPTGTFFFPFSLNLNNPFLSAQAVNALTDQDGDGMVDAEFDTDSNNVVDDDANIDIAFGRRLPEVGTRDSIYENTAYQFLGGFKGDITDTLSWDIFAQYGRTKRTQNFVNDVSFSKAQQGMRAITDPVTGEIVCEDSSGGCVPVNFFGAGNISEEAARYIAFNLAEVNNTEQTIIGGSFTGDLPFELPSASAPAAFAAGFEYRKEANESLPDDNLVNGNSIGFGSSTPVDANFRVWEFFAETKVPLIQDAPFAESLVLDAAVRVADYKNDVGGDSNSFTNWTYKVGGEWAPISDLRIRGLYQRAVRAPNLQEIGLPKTPSTGDLDTDPCSGSNPVGNAALTALCIATGVPAGDIGGVNGPISGQINNFLGGNPTLEPEKSNTYTIGAVFQPEFAPGLIVSLDYYSIEIKNVITQYAEQSVVDACYTIEQDASGEFCQRIARNPLNGSLNGGTETGVDVRLVNAAFNKTEGIDLNINYSFDLDNMGSLDLSFAGTHVFKTLKQDADFLVVDDCAGLAGTVCLRPDPKWRFTQTTQWTYEDLTVLLRWQFLDSVTKDTVGFGETSPSDFMQPTIPSEHYFDLTAAYTVMERYTLRAGINNLFDNQPTVVGNDFGGTTENSGNIYPATYDPIGRYFFFGATARF</sequence>
<dbReference type="InterPro" id="IPR000531">
    <property type="entry name" value="Beta-barrel_TonB"/>
</dbReference>
<name>A0A2G4YTD8_9PROT</name>
<proteinExistence type="inferred from homology"/>
<evidence type="ECO:0000256" key="3">
    <source>
        <dbReference type="ARBA" id="ARBA00022452"/>
    </source>
</evidence>
<dbReference type="Pfam" id="PF00593">
    <property type="entry name" value="TonB_dep_Rec_b-barrel"/>
    <property type="match status" value="1"/>
</dbReference>
<feature type="domain" description="TonB-dependent receptor-like beta-barrel" evidence="11">
    <location>
        <begin position="376"/>
        <end position="932"/>
    </location>
</feature>
<evidence type="ECO:0000256" key="8">
    <source>
        <dbReference type="PROSITE-ProRule" id="PRU01360"/>
    </source>
</evidence>
<keyword evidence="10" id="KW-0732">Signal</keyword>
<keyword evidence="5 9" id="KW-0798">TonB box</keyword>
<keyword evidence="14" id="KW-1185">Reference proteome</keyword>
<accession>A0A2G4YTD8</accession>
<dbReference type="PROSITE" id="PS52016">
    <property type="entry name" value="TONB_DEPENDENT_REC_3"/>
    <property type="match status" value="1"/>
</dbReference>
<keyword evidence="2 8" id="KW-0813">Transport</keyword>
<evidence type="ECO:0000256" key="2">
    <source>
        <dbReference type="ARBA" id="ARBA00022448"/>
    </source>
</evidence>
<dbReference type="Proteomes" id="UP000229730">
    <property type="component" value="Unassembled WGS sequence"/>
</dbReference>
<evidence type="ECO:0000313" key="14">
    <source>
        <dbReference type="Proteomes" id="UP000229730"/>
    </source>
</evidence>
<dbReference type="AlphaFoldDB" id="A0A2G4YTD8"/>
<comment type="subcellular location">
    <subcellularLocation>
        <location evidence="1 8">Cell outer membrane</location>
        <topology evidence="1 8">Multi-pass membrane protein</topology>
    </subcellularLocation>
</comment>
<feature type="chain" id="PRO_5013848430" evidence="10">
    <location>
        <begin position="35"/>
        <end position="974"/>
    </location>
</feature>
<dbReference type="RefSeq" id="WP_099471146.1">
    <property type="nucleotide sequence ID" value="NZ_CP041025.1"/>
</dbReference>
<dbReference type="GO" id="GO:0009279">
    <property type="term" value="C:cell outer membrane"/>
    <property type="evidence" value="ECO:0007669"/>
    <property type="project" value="UniProtKB-SubCell"/>
</dbReference>
<dbReference type="Gene3D" id="2.40.170.20">
    <property type="entry name" value="TonB-dependent receptor, beta-barrel domain"/>
    <property type="match status" value="1"/>
</dbReference>
<dbReference type="Pfam" id="PF07715">
    <property type="entry name" value="Plug"/>
    <property type="match status" value="1"/>
</dbReference>